<dbReference type="InterPro" id="IPR042099">
    <property type="entry name" value="ANL_N_sf"/>
</dbReference>
<protein>
    <submittedName>
        <fullName evidence="4">2-aminobenzoate-CoA ligase</fullName>
    </submittedName>
</protein>
<dbReference type="InterPro" id="IPR020845">
    <property type="entry name" value="AMP-binding_CS"/>
</dbReference>
<accession>A0A238V5Q8</accession>
<dbReference type="InterPro" id="IPR000873">
    <property type="entry name" value="AMP-dep_synth/lig_dom"/>
</dbReference>
<dbReference type="Pfam" id="PF00501">
    <property type="entry name" value="AMP-binding"/>
    <property type="match status" value="1"/>
</dbReference>
<sequence length="541" mass="57807">MAQHPSAAGLSTLSPSAHTDTFCRDNLPPLDQWPVLDLGTLDYGERLNCATELLAATIERLGPDRPCLRSPDGPNWSYGDLRAQANRIAHVLVEDLGLVPGNRVLLRGFNEPWLVACWFAVLKAGGVAVTTMPLLRAGELATMGEMCRPSVALCDHRLGEDLERAAIPGLTTAFFGSAADDDLCVRAAGKPAEFDDVPTAADDVALLAFTSGTTGRPKATMHFHRDVLAIADTFAAHVLRPRPDDVFTGSPPIGFTYGLGGLVVFPLRVGASTLLLPKATPDLLADAVARHGVTVLFTAPTAYKAIIAGGHADKLAGLRRAVSAGEALPGSVWHAVHDATGLKIIDGIGATELLHIFISAADDDIRPGSTGRAVPGYTATVLGDDGRPVPDGTPGHLAVRGPTGCRYLRGDRQEVYVRDGWNVTGDTYVRDTDGYFYYQARTDDMIVSAGYNIAGPEVEQALLGHPEVVDCAVVGAPDPERGMIVKAFVVLNPDRSRDVSAEELQDFVKQAIAPYKRPRVVEFVDTLPRTSTGKLQRYKLR</sequence>
<dbReference type="InterPro" id="IPR045851">
    <property type="entry name" value="AMP-bd_C_sf"/>
</dbReference>
<dbReference type="InterPro" id="IPR025110">
    <property type="entry name" value="AMP-bd_C"/>
</dbReference>
<dbReference type="RefSeq" id="WP_089334976.1">
    <property type="nucleotide sequence ID" value="NZ_FZNO01000002.1"/>
</dbReference>
<feature type="domain" description="AMP-dependent synthetase/ligase" evidence="2">
    <location>
        <begin position="63"/>
        <end position="403"/>
    </location>
</feature>
<organism evidence="4 5">
    <name type="scientific">Blastococcus mobilis</name>
    <dbReference type="NCBI Taxonomy" id="1938746"/>
    <lineage>
        <taxon>Bacteria</taxon>
        <taxon>Bacillati</taxon>
        <taxon>Actinomycetota</taxon>
        <taxon>Actinomycetes</taxon>
        <taxon>Geodermatophilales</taxon>
        <taxon>Geodermatophilaceae</taxon>
        <taxon>Blastococcus</taxon>
    </lineage>
</organism>
<gene>
    <name evidence="4" type="ORF">SAMN06272737_102103</name>
</gene>
<evidence type="ECO:0000313" key="5">
    <source>
        <dbReference type="Proteomes" id="UP000198403"/>
    </source>
</evidence>
<dbReference type="PANTHER" id="PTHR43352:SF1">
    <property type="entry name" value="ANTHRANILATE--COA LIGASE"/>
    <property type="match status" value="1"/>
</dbReference>
<feature type="domain" description="AMP-binding enzyme C-terminal" evidence="3">
    <location>
        <begin position="457"/>
        <end position="534"/>
    </location>
</feature>
<dbReference type="PROSITE" id="PS00455">
    <property type="entry name" value="AMP_BINDING"/>
    <property type="match status" value="1"/>
</dbReference>
<name>A0A238V5Q8_9ACTN</name>
<dbReference type="PANTHER" id="PTHR43352">
    <property type="entry name" value="ACETYL-COA SYNTHETASE"/>
    <property type="match status" value="1"/>
</dbReference>
<dbReference type="GO" id="GO:0016878">
    <property type="term" value="F:acid-thiol ligase activity"/>
    <property type="evidence" value="ECO:0007669"/>
    <property type="project" value="TreeGrafter"/>
</dbReference>
<dbReference type="Gene3D" id="3.30.300.30">
    <property type="match status" value="1"/>
</dbReference>
<evidence type="ECO:0000313" key="4">
    <source>
        <dbReference type="EMBL" id="SNR29730.1"/>
    </source>
</evidence>
<dbReference type="OrthoDB" id="9803968at2"/>
<dbReference type="AlphaFoldDB" id="A0A238V5Q8"/>
<keyword evidence="5" id="KW-1185">Reference proteome</keyword>
<dbReference type="Gene3D" id="3.40.50.12780">
    <property type="entry name" value="N-terminal domain of ligase-like"/>
    <property type="match status" value="1"/>
</dbReference>
<keyword evidence="1 4" id="KW-0436">Ligase</keyword>
<proteinExistence type="predicted"/>
<dbReference type="GO" id="GO:0044550">
    <property type="term" value="P:secondary metabolite biosynthetic process"/>
    <property type="evidence" value="ECO:0007669"/>
    <property type="project" value="TreeGrafter"/>
</dbReference>
<reference evidence="4 5" key="1">
    <citation type="submission" date="2017-06" db="EMBL/GenBank/DDBJ databases">
        <authorList>
            <person name="Kim H.J."/>
            <person name="Triplett B.A."/>
        </authorList>
    </citation>
    <scope>NUCLEOTIDE SEQUENCE [LARGE SCALE GENOMIC DNA]</scope>
    <source>
        <strain evidence="4 5">DSM 44272</strain>
    </source>
</reference>
<dbReference type="EMBL" id="FZNO01000002">
    <property type="protein sequence ID" value="SNR29730.1"/>
    <property type="molecule type" value="Genomic_DNA"/>
</dbReference>
<evidence type="ECO:0000259" key="3">
    <source>
        <dbReference type="Pfam" id="PF13193"/>
    </source>
</evidence>
<evidence type="ECO:0000256" key="1">
    <source>
        <dbReference type="ARBA" id="ARBA00022598"/>
    </source>
</evidence>
<evidence type="ECO:0000259" key="2">
    <source>
        <dbReference type="Pfam" id="PF00501"/>
    </source>
</evidence>
<dbReference type="Proteomes" id="UP000198403">
    <property type="component" value="Unassembled WGS sequence"/>
</dbReference>
<dbReference type="Pfam" id="PF13193">
    <property type="entry name" value="AMP-binding_C"/>
    <property type="match status" value="1"/>
</dbReference>
<dbReference type="SUPFAM" id="SSF56801">
    <property type="entry name" value="Acetyl-CoA synthetase-like"/>
    <property type="match status" value="1"/>
</dbReference>